<dbReference type="Pfam" id="PF07152">
    <property type="entry name" value="YaeQ"/>
    <property type="match status" value="1"/>
</dbReference>
<accession>A0ABP5BTJ9</accession>
<dbReference type="Proteomes" id="UP001499933">
    <property type="component" value="Unassembled WGS sequence"/>
</dbReference>
<protein>
    <submittedName>
        <fullName evidence="1">Uncharacterized protein</fullName>
    </submittedName>
</protein>
<dbReference type="EMBL" id="BAAAOG010000002">
    <property type="protein sequence ID" value="GAA1952339.1"/>
    <property type="molecule type" value="Genomic_DNA"/>
</dbReference>
<reference evidence="2" key="1">
    <citation type="journal article" date="2019" name="Int. J. Syst. Evol. Microbiol.">
        <title>The Global Catalogue of Microorganisms (GCM) 10K type strain sequencing project: providing services to taxonomists for standard genome sequencing and annotation.</title>
        <authorList>
            <consortium name="The Broad Institute Genomics Platform"/>
            <consortium name="The Broad Institute Genome Sequencing Center for Infectious Disease"/>
            <person name="Wu L."/>
            <person name="Ma J."/>
        </authorList>
    </citation>
    <scope>NUCLEOTIDE SEQUENCE [LARGE SCALE GENOMIC DNA]</scope>
    <source>
        <strain evidence="2">JCM 14901</strain>
    </source>
</reference>
<keyword evidence="2" id="KW-1185">Reference proteome</keyword>
<comment type="caution">
    <text evidence="1">The sequence shown here is derived from an EMBL/GenBank/DDBJ whole genome shotgun (WGS) entry which is preliminary data.</text>
</comment>
<dbReference type="Gene3D" id="3.10.640.10">
    <property type="entry name" value="Restriction endonuclease-like alpha-beta roll domain"/>
    <property type="match status" value="1"/>
</dbReference>
<gene>
    <name evidence="1" type="ORF">GCM10009776_12740</name>
</gene>
<dbReference type="SUPFAM" id="SSF52980">
    <property type="entry name" value="Restriction endonuclease-like"/>
    <property type="match status" value="1"/>
</dbReference>
<proteinExistence type="predicted"/>
<sequence>MALRALIHTIVVQLADIDRGVYDDFALRVTRHPSETDAFMVTRVLAYCRSSRRGSRSAKGSLRPKSPRCSCAISPAGSPHGSRPARPMASGCTTAASWPTAPRCKPSIDGRLVYVQAGAAGVVDGYRIGPAGSLTRIGSVTVPGAAGGEGIVAT</sequence>
<dbReference type="SMART" id="SM01322">
    <property type="entry name" value="YaeQ"/>
    <property type="match status" value="1"/>
</dbReference>
<dbReference type="InterPro" id="IPR009822">
    <property type="entry name" value="YaeQ"/>
</dbReference>
<dbReference type="InterPro" id="IPR038590">
    <property type="entry name" value="YaeQ_sf"/>
</dbReference>
<evidence type="ECO:0000313" key="2">
    <source>
        <dbReference type="Proteomes" id="UP001499933"/>
    </source>
</evidence>
<organism evidence="1 2">
    <name type="scientific">Microbacterium deminutum</name>
    <dbReference type="NCBI Taxonomy" id="344164"/>
    <lineage>
        <taxon>Bacteria</taxon>
        <taxon>Bacillati</taxon>
        <taxon>Actinomycetota</taxon>
        <taxon>Actinomycetes</taxon>
        <taxon>Micrococcales</taxon>
        <taxon>Microbacteriaceae</taxon>
        <taxon>Microbacterium</taxon>
    </lineage>
</organism>
<evidence type="ECO:0000313" key="1">
    <source>
        <dbReference type="EMBL" id="GAA1952339.1"/>
    </source>
</evidence>
<dbReference type="InterPro" id="IPR011335">
    <property type="entry name" value="Restrct_endonuc-II-like"/>
</dbReference>
<name>A0ABP5BTJ9_9MICO</name>